<name>A0AAV0MXU9_9ROSI</name>
<reference evidence="1" key="1">
    <citation type="submission" date="2022-08" db="EMBL/GenBank/DDBJ databases">
        <authorList>
            <person name="Gutierrez-Valencia J."/>
        </authorList>
    </citation>
    <scope>NUCLEOTIDE SEQUENCE</scope>
</reference>
<keyword evidence="2" id="KW-1185">Reference proteome</keyword>
<comment type="caution">
    <text evidence="1">The sequence shown here is derived from an EMBL/GenBank/DDBJ whole genome shotgun (WGS) entry which is preliminary data.</text>
</comment>
<dbReference type="Proteomes" id="UP001154282">
    <property type="component" value="Unassembled WGS sequence"/>
</dbReference>
<sequence length="108" mass="12240">RKICSKGPRFQYNVGHVVVTESSATLGSVVAFSLTTTHHGNQKEKQQKVIRGTAEASSFVPHNNKCKVKWHLYLDRATTSPTHLTPQRYQFILLLLPHFGRQHIHLAL</sequence>
<organism evidence="1 2">
    <name type="scientific">Linum tenue</name>
    <dbReference type="NCBI Taxonomy" id="586396"/>
    <lineage>
        <taxon>Eukaryota</taxon>
        <taxon>Viridiplantae</taxon>
        <taxon>Streptophyta</taxon>
        <taxon>Embryophyta</taxon>
        <taxon>Tracheophyta</taxon>
        <taxon>Spermatophyta</taxon>
        <taxon>Magnoliopsida</taxon>
        <taxon>eudicotyledons</taxon>
        <taxon>Gunneridae</taxon>
        <taxon>Pentapetalae</taxon>
        <taxon>rosids</taxon>
        <taxon>fabids</taxon>
        <taxon>Malpighiales</taxon>
        <taxon>Linaceae</taxon>
        <taxon>Linum</taxon>
    </lineage>
</organism>
<protein>
    <submittedName>
        <fullName evidence="1">Uncharacterized protein</fullName>
    </submittedName>
</protein>
<proteinExistence type="predicted"/>
<dbReference type="EMBL" id="CAMGYJ010000007">
    <property type="protein sequence ID" value="CAI0451132.1"/>
    <property type="molecule type" value="Genomic_DNA"/>
</dbReference>
<evidence type="ECO:0000313" key="1">
    <source>
        <dbReference type="EMBL" id="CAI0451132.1"/>
    </source>
</evidence>
<gene>
    <name evidence="1" type="ORF">LITE_LOCUS30760</name>
</gene>
<evidence type="ECO:0000313" key="2">
    <source>
        <dbReference type="Proteomes" id="UP001154282"/>
    </source>
</evidence>
<dbReference type="AlphaFoldDB" id="A0AAV0MXU9"/>
<accession>A0AAV0MXU9</accession>
<feature type="non-terminal residue" evidence="1">
    <location>
        <position position="1"/>
    </location>
</feature>